<dbReference type="EMBL" id="MU275970">
    <property type="protein sequence ID" value="KAI0044832.1"/>
    <property type="molecule type" value="Genomic_DNA"/>
</dbReference>
<reference evidence="1" key="1">
    <citation type="submission" date="2021-02" db="EMBL/GenBank/DDBJ databases">
        <authorList>
            <consortium name="DOE Joint Genome Institute"/>
            <person name="Ahrendt S."/>
            <person name="Looney B.P."/>
            <person name="Miyauchi S."/>
            <person name="Morin E."/>
            <person name="Drula E."/>
            <person name="Courty P.E."/>
            <person name="Chicoki N."/>
            <person name="Fauchery L."/>
            <person name="Kohler A."/>
            <person name="Kuo A."/>
            <person name="Labutti K."/>
            <person name="Pangilinan J."/>
            <person name="Lipzen A."/>
            <person name="Riley R."/>
            <person name="Andreopoulos W."/>
            <person name="He G."/>
            <person name="Johnson J."/>
            <person name="Barry K.W."/>
            <person name="Grigoriev I.V."/>
            <person name="Nagy L."/>
            <person name="Hibbett D."/>
            <person name="Henrissat B."/>
            <person name="Matheny P.B."/>
            <person name="Labbe J."/>
            <person name="Martin F."/>
        </authorList>
    </citation>
    <scope>NUCLEOTIDE SEQUENCE</scope>
    <source>
        <strain evidence="1">FP105234-sp</strain>
    </source>
</reference>
<reference evidence="1" key="2">
    <citation type="journal article" date="2022" name="New Phytol.">
        <title>Evolutionary transition to the ectomycorrhizal habit in the genomes of a hyperdiverse lineage of mushroom-forming fungi.</title>
        <authorList>
            <person name="Looney B."/>
            <person name="Miyauchi S."/>
            <person name="Morin E."/>
            <person name="Drula E."/>
            <person name="Courty P.E."/>
            <person name="Kohler A."/>
            <person name="Kuo A."/>
            <person name="LaButti K."/>
            <person name="Pangilinan J."/>
            <person name="Lipzen A."/>
            <person name="Riley R."/>
            <person name="Andreopoulos W."/>
            <person name="He G."/>
            <person name="Johnson J."/>
            <person name="Nolan M."/>
            <person name="Tritt A."/>
            <person name="Barry K.W."/>
            <person name="Grigoriev I.V."/>
            <person name="Nagy L.G."/>
            <person name="Hibbett D."/>
            <person name="Henrissat B."/>
            <person name="Matheny P.B."/>
            <person name="Labbe J."/>
            <person name="Martin F.M."/>
        </authorList>
    </citation>
    <scope>NUCLEOTIDE SEQUENCE</scope>
    <source>
        <strain evidence="1">FP105234-sp</strain>
    </source>
</reference>
<accession>A0ACB8RLR1</accession>
<proteinExistence type="predicted"/>
<sequence>MSDANLIHLVPPAELSDADNLTIFQHIFRRLAAHRNTVELYAEAEAAYSDPQDTAHVDLKEDFVREVDVWSQSLLSATWVACKEPGGGECPTLDPLSDSSVADLAPLPAAPLLDQMLNAILFLSITSSKQYSARTRAFLSRLGTLDERAIAATLKNPDAALHAAEQHVSVDAAKAEHAARGATLRRVGMGVGALAGGLLIGVTGGLAAPLVGAGVGAVFGALGLGGSVVGLLAGGLAGSSVVCAALFGAYGARSTAQMVERYTQEVRDLAVLPVGPQRETLAVRLCVSGWLRSREDITAPWTVFGGDSVDTYALQWEVEVLEKLSAALTTLMKAQAMKYVRAQIIKRTFLASLNASLAPLAWLQIGRVVDNPWANAQARARKTGAVLADLLAARAFGQRPVSLAGYSLGAAVIWAALEDLATRPPAQTAHLVEDVFLLGAPVPADPRAWAAARRVVCGRLVNAYGRDDYVLAVLARASTTRWEVAGLQAVDAMGVENVASADVDGHLQWRAMVGRTLVACGAPGVDVGEAERQARETAQAEVQAMSGEDADRIIEEGPEGGSADKLLQGAQVDKKPPG</sequence>
<dbReference type="Proteomes" id="UP000814033">
    <property type="component" value="Unassembled WGS sequence"/>
</dbReference>
<evidence type="ECO:0000313" key="2">
    <source>
        <dbReference type="Proteomes" id="UP000814033"/>
    </source>
</evidence>
<keyword evidence="2" id="KW-1185">Reference proteome</keyword>
<organism evidence="1 2">
    <name type="scientific">Auriscalpium vulgare</name>
    <dbReference type="NCBI Taxonomy" id="40419"/>
    <lineage>
        <taxon>Eukaryota</taxon>
        <taxon>Fungi</taxon>
        <taxon>Dikarya</taxon>
        <taxon>Basidiomycota</taxon>
        <taxon>Agaricomycotina</taxon>
        <taxon>Agaricomycetes</taxon>
        <taxon>Russulales</taxon>
        <taxon>Auriscalpiaceae</taxon>
        <taxon>Auriscalpium</taxon>
    </lineage>
</organism>
<name>A0ACB8RLR1_9AGAM</name>
<comment type="caution">
    <text evidence="1">The sequence shown here is derived from an EMBL/GenBank/DDBJ whole genome shotgun (WGS) entry which is preliminary data.</text>
</comment>
<protein>
    <submittedName>
        <fullName evidence="1">DUF726-domain-containing protein</fullName>
    </submittedName>
</protein>
<evidence type="ECO:0000313" key="1">
    <source>
        <dbReference type="EMBL" id="KAI0044832.1"/>
    </source>
</evidence>
<gene>
    <name evidence="1" type="ORF">FA95DRAFT_1522369</name>
</gene>